<dbReference type="Proteomes" id="UP000676194">
    <property type="component" value="Chromosome"/>
</dbReference>
<gene>
    <name evidence="7" type="primary">nadE</name>
    <name evidence="10" type="ORF">KIH39_04980</name>
</gene>
<feature type="domain" description="CN hydrolase" evidence="9">
    <location>
        <begin position="7"/>
        <end position="272"/>
    </location>
</feature>
<feature type="binding site" evidence="7">
    <location>
        <position position="199"/>
    </location>
    <ligand>
        <name>L-glutamine</name>
        <dbReference type="ChEBI" id="CHEBI:58359"/>
    </ligand>
</feature>
<comment type="pathway">
    <text evidence="1 7 8">Cofactor biosynthesis; NAD(+) biosynthesis; NAD(+) from deamido-NAD(+) (L-Gln route): step 1/1.</text>
</comment>
<dbReference type="GO" id="GO:0004359">
    <property type="term" value="F:glutaminase activity"/>
    <property type="evidence" value="ECO:0007669"/>
    <property type="project" value="InterPro"/>
</dbReference>
<dbReference type="EC" id="6.3.5.1" evidence="7 8"/>
<dbReference type="GO" id="GO:0005737">
    <property type="term" value="C:cytoplasm"/>
    <property type="evidence" value="ECO:0007669"/>
    <property type="project" value="InterPro"/>
</dbReference>
<comment type="function">
    <text evidence="7">Catalyzes the ATP-dependent amidation of deamido-NAD to form NAD. Uses L-glutamine as a nitrogen source.</text>
</comment>
<evidence type="ECO:0000256" key="3">
    <source>
        <dbReference type="ARBA" id="ARBA00022598"/>
    </source>
</evidence>
<keyword evidence="6 7" id="KW-0520">NAD</keyword>
<feature type="binding site" evidence="7">
    <location>
        <position position="489"/>
    </location>
    <ligand>
        <name>ATP</name>
        <dbReference type="ChEBI" id="CHEBI:30616"/>
    </ligand>
</feature>
<feature type="binding site" evidence="7">
    <location>
        <position position="494"/>
    </location>
    <ligand>
        <name>deamido-NAD(+)</name>
        <dbReference type="ChEBI" id="CHEBI:58437"/>
        <note>ligand shared between two neighboring subunits</note>
    </ligand>
</feature>
<dbReference type="HAMAP" id="MF_02090">
    <property type="entry name" value="NadE_glutamine_dep"/>
    <property type="match status" value="1"/>
</dbReference>
<dbReference type="CDD" id="cd07570">
    <property type="entry name" value="GAT_Gln-NAD-synth"/>
    <property type="match status" value="1"/>
</dbReference>
<dbReference type="InterPro" id="IPR014729">
    <property type="entry name" value="Rossmann-like_a/b/a_fold"/>
</dbReference>
<keyword evidence="3 7" id="KW-0436">Ligase</keyword>
<feature type="active site" description="Proton acceptor; for glutaminase activity" evidence="7">
    <location>
        <position position="47"/>
    </location>
</feature>
<feature type="binding site" evidence="7">
    <location>
        <begin position="361"/>
        <end position="368"/>
    </location>
    <ligand>
        <name>ATP</name>
        <dbReference type="ChEBI" id="CHEBI:30616"/>
    </ligand>
</feature>
<dbReference type="GO" id="GO:0008795">
    <property type="term" value="F:NAD+ synthase activity"/>
    <property type="evidence" value="ECO:0007669"/>
    <property type="project" value="UniProtKB-UniRule"/>
</dbReference>
<feature type="binding site" evidence="7">
    <location>
        <position position="470"/>
    </location>
    <ligand>
        <name>deamido-NAD(+)</name>
        <dbReference type="ChEBI" id="CHEBI:58437"/>
        <note>ligand shared between two neighboring subunits</note>
    </ligand>
</feature>
<dbReference type="Gene3D" id="3.40.50.620">
    <property type="entry name" value="HUPs"/>
    <property type="match status" value="1"/>
</dbReference>
<dbReference type="UniPathway" id="UPA00253">
    <property type="reaction ID" value="UER00334"/>
</dbReference>
<dbReference type="Pfam" id="PF00795">
    <property type="entry name" value="CN_hydrolase"/>
    <property type="match status" value="1"/>
</dbReference>
<evidence type="ECO:0000256" key="5">
    <source>
        <dbReference type="ARBA" id="ARBA00022840"/>
    </source>
</evidence>
<proteinExistence type="inferred from homology"/>
<sequence length="664" mass="73893">MEEFGFIRVAAASPAIRLADPNYNAQAVIELCSRAEKEGVAVLVFPELCLTGYTCNDLFHHQKLRQGALEALQKILLFSQDGFTGLIVVGLPIVIDDQLFNCAAILQSGHLLGIVPKTFLPNYKEFYDARFFTSAHRLRSQQVLLFGKSTPVGTDLLFGNIRSGAVVGVEICEDLWVPVPPSSLQATQGANLLLNLSASNETIGKVAYRRTLVESQSARCIAGYIYASSGTGESTTDLVFGGHCLIAENGSFLAESQRFSKADHLVISDIDLDRLQFNRMQTTSFGDQFSDVAWTKKFRFVDFEIAERSKHRNLLRFLDPHPFVPSAQDQLKERCEEIFHIQTAGLGRRLEQTKFPRTAIGVSGGLDSTLALLVLCKTLDQCEQKRTSIRALTMPGFGTSSRTKNNAIRLMQSLGVTHEEIDIREICLAEMKLLGQKPFGIDLEGLNVGQFVEKLKTLPPEKNSDVGFENVQARVRTNLLMNSGMVVGTGDLSELALGWCTYNADHMSMYNVNVSVPKTLVKFLVKWAAENEFSGEARNILLDIVDTEISPELLPLGPEGKIQLTESVVGPYELVDFFLYHFLRFGCSPRKILFLASQTSFDGQYSPEEIRKWLKIFISRFFNNQFKRSCLPDGPKVGSVSLSPRGDWRMPSDASADLWLLELE</sequence>
<evidence type="ECO:0000256" key="7">
    <source>
        <dbReference type="HAMAP-Rule" id="MF_02090"/>
    </source>
</evidence>
<organism evidence="10 11">
    <name type="scientific">Telmatocola sphagniphila</name>
    <dbReference type="NCBI Taxonomy" id="1123043"/>
    <lineage>
        <taxon>Bacteria</taxon>
        <taxon>Pseudomonadati</taxon>
        <taxon>Planctomycetota</taxon>
        <taxon>Planctomycetia</taxon>
        <taxon>Gemmatales</taxon>
        <taxon>Gemmataceae</taxon>
    </lineage>
</organism>
<evidence type="ECO:0000259" key="9">
    <source>
        <dbReference type="PROSITE" id="PS50263"/>
    </source>
</evidence>
<evidence type="ECO:0000256" key="2">
    <source>
        <dbReference type="ARBA" id="ARBA00007145"/>
    </source>
</evidence>
<dbReference type="SUPFAM" id="SSF56317">
    <property type="entry name" value="Carbon-nitrogen hydrolase"/>
    <property type="match status" value="1"/>
</dbReference>
<dbReference type="InterPro" id="IPR003010">
    <property type="entry name" value="C-N_Hydrolase"/>
</dbReference>
<dbReference type="AlphaFoldDB" id="A0A8E6BBG2"/>
<dbReference type="GO" id="GO:0009435">
    <property type="term" value="P:NAD+ biosynthetic process"/>
    <property type="evidence" value="ECO:0007669"/>
    <property type="project" value="UniProtKB-UniRule"/>
</dbReference>
<dbReference type="PROSITE" id="PS50263">
    <property type="entry name" value="CN_HYDROLASE"/>
    <property type="match status" value="1"/>
</dbReference>
<dbReference type="NCBIfam" id="NF002730">
    <property type="entry name" value="PRK02628.1"/>
    <property type="match status" value="1"/>
</dbReference>
<reference evidence="10" key="1">
    <citation type="submission" date="2021-05" db="EMBL/GenBank/DDBJ databases">
        <title>Complete genome sequence of the cellulolytic planctomycete Telmatocola sphagniphila SP2T and characterization of the first cellulase from planctomycetes.</title>
        <authorList>
            <person name="Rakitin A.L."/>
            <person name="Beletsky A.V."/>
            <person name="Naumoff D.G."/>
            <person name="Kulichevskaya I.S."/>
            <person name="Mardanov A.V."/>
            <person name="Ravin N.V."/>
            <person name="Dedysh S.N."/>
        </authorList>
    </citation>
    <scope>NUCLEOTIDE SEQUENCE</scope>
    <source>
        <strain evidence="10">SP2T</strain>
    </source>
</reference>
<comment type="similarity">
    <text evidence="2 7 8">In the C-terminal section; belongs to the NAD synthetase family.</text>
</comment>
<dbReference type="GO" id="GO:0005524">
    <property type="term" value="F:ATP binding"/>
    <property type="evidence" value="ECO:0007669"/>
    <property type="project" value="UniProtKB-UniRule"/>
</dbReference>
<dbReference type="PANTHER" id="PTHR23090:SF9">
    <property type="entry name" value="GLUTAMINE-DEPENDENT NAD(+) SYNTHETASE"/>
    <property type="match status" value="1"/>
</dbReference>
<evidence type="ECO:0000256" key="1">
    <source>
        <dbReference type="ARBA" id="ARBA00005188"/>
    </source>
</evidence>
<evidence type="ECO:0000313" key="10">
    <source>
        <dbReference type="EMBL" id="QVL34847.1"/>
    </source>
</evidence>
<dbReference type="InterPro" id="IPR014445">
    <property type="entry name" value="Gln-dep_NAD_synthase"/>
</dbReference>
<keyword evidence="11" id="KW-1185">Reference proteome</keyword>
<feature type="active site" description="Nucleophile; for glutaminase activity" evidence="7">
    <location>
        <position position="172"/>
    </location>
</feature>
<accession>A0A8E6BBG2</accession>
<dbReference type="PANTHER" id="PTHR23090">
    <property type="entry name" value="NH 3 /GLUTAMINE-DEPENDENT NAD + SYNTHETASE"/>
    <property type="match status" value="1"/>
</dbReference>
<dbReference type="InterPro" id="IPR022310">
    <property type="entry name" value="NAD/GMP_synthase"/>
</dbReference>
<evidence type="ECO:0000256" key="8">
    <source>
        <dbReference type="PIRNR" id="PIRNR006630"/>
    </source>
</evidence>
<dbReference type="PIRSF" id="PIRSF006630">
    <property type="entry name" value="NADS_GAT"/>
    <property type="match status" value="1"/>
</dbReference>
<protein>
    <recommendedName>
        <fullName evidence="7 8">Glutamine-dependent NAD(+) synthetase</fullName>
        <ecNumber evidence="7 8">6.3.5.1</ecNumber>
    </recommendedName>
    <alternativeName>
        <fullName evidence="7 8">NAD(+) synthase [glutamine-hydrolyzing]</fullName>
    </alternativeName>
</protein>
<keyword evidence="4 7" id="KW-0547">Nucleotide-binding</keyword>
<feature type="binding site" evidence="7">
    <location>
        <position position="123"/>
    </location>
    <ligand>
        <name>L-glutamine</name>
        <dbReference type="ChEBI" id="CHEBI:58359"/>
    </ligand>
</feature>
<name>A0A8E6BBG2_9BACT</name>
<evidence type="ECO:0000313" key="11">
    <source>
        <dbReference type="Proteomes" id="UP000676194"/>
    </source>
</evidence>
<dbReference type="KEGG" id="tsph:KIH39_04980"/>
<dbReference type="SUPFAM" id="SSF52402">
    <property type="entry name" value="Adenine nucleotide alpha hydrolases-like"/>
    <property type="match status" value="1"/>
</dbReference>
<evidence type="ECO:0000256" key="6">
    <source>
        <dbReference type="ARBA" id="ARBA00023027"/>
    </source>
</evidence>
<comment type="catalytic activity">
    <reaction evidence="7 8">
        <text>deamido-NAD(+) + L-glutamine + ATP + H2O = L-glutamate + AMP + diphosphate + NAD(+) + H(+)</text>
        <dbReference type="Rhea" id="RHEA:24384"/>
        <dbReference type="ChEBI" id="CHEBI:15377"/>
        <dbReference type="ChEBI" id="CHEBI:15378"/>
        <dbReference type="ChEBI" id="CHEBI:29985"/>
        <dbReference type="ChEBI" id="CHEBI:30616"/>
        <dbReference type="ChEBI" id="CHEBI:33019"/>
        <dbReference type="ChEBI" id="CHEBI:57540"/>
        <dbReference type="ChEBI" id="CHEBI:58359"/>
        <dbReference type="ChEBI" id="CHEBI:58437"/>
        <dbReference type="ChEBI" id="CHEBI:456215"/>
        <dbReference type="EC" id="6.3.5.1"/>
    </reaction>
</comment>
<feature type="binding site" evidence="7">
    <location>
        <begin position="499"/>
        <end position="502"/>
    </location>
    <ligand>
        <name>deamido-NAD(+)</name>
        <dbReference type="ChEBI" id="CHEBI:58437"/>
        <note>ligand shared between two neighboring subunits</note>
    </ligand>
</feature>
<feature type="binding site" evidence="7">
    <location>
        <position position="627"/>
    </location>
    <ligand>
        <name>deamido-NAD(+)</name>
        <dbReference type="ChEBI" id="CHEBI:58437"/>
        <note>ligand shared between two neighboring subunits</note>
    </ligand>
</feature>
<dbReference type="Pfam" id="PF02540">
    <property type="entry name" value="NAD_synthase"/>
    <property type="match status" value="1"/>
</dbReference>
<dbReference type="InterPro" id="IPR003694">
    <property type="entry name" value="NAD_synthase"/>
</dbReference>
<keyword evidence="5 7" id="KW-0067">ATP-binding</keyword>
<evidence type="ECO:0000256" key="4">
    <source>
        <dbReference type="ARBA" id="ARBA00022741"/>
    </source>
</evidence>
<feature type="active site" description="For glutaminase activity" evidence="7">
    <location>
        <position position="117"/>
    </location>
</feature>
<dbReference type="CDD" id="cd00553">
    <property type="entry name" value="NAD_synthase"/>
    <property type="match status" value="1"/>
</dbReference>
<dbReference type="Gene3D" id="1.10.10.1140">
    <property type="entry name" value="Glutamine-dependent NAD+ synthetase, C-terminal domain"/>
    <property type="match status" value="1"/>
</dbReference>
<dbReference type="EMBL" id="CP074694">
    <property type="protein sequence ID" value="QVL34847.1"/>
    <property type="molecule type" value="Genomic_DNA"/>
</dbReference>
<dbReference type="Gene3D" id="3.60.110.10">
    <property type="entry name" value="Carbon-nitrogen hydrolase"/>
    <property type="match status" value="1"/>
</dbReference>
<dbReference type="InterPro" id="IPR041856">
    <property type="entry name" value="NAD+_synth_C"/>
</dbReference>
<feature type="binding site" evidence="7">
    <location>
        <position position="205"/>
    </location>
    <ligand>
        <name>L-glutamine</name>
        <dbReference type="ChEBI" id="CHEBI:58359"/>
    </ligand>
</feature>
<dbReference type="GO" id="GO:0003952">
    <property type="term" value="F:NAD+ synthase (glutamine-hydrolyzing) activity"/>
    <property type="evidence" value="ECO:0007669"/>
    <property type="project" value="UniProtKB-UniRule"/>
</dbReference>
<dbReference type="InterPro" id="IPR036526">
    <property type="entry name" value="C-N_Hydrolase_sf"/>
</dbReference>